<dbReference type="Proteomes" id="UP000050430">
    <property type="component" value="Unassembled WGS sequence"/>
</dbReference>
<keyword evidence="2" id="KW-1185">Reference proteome</keyword>
<evidence type="ECO:0000313" key="2">
    <source>
        <dbReference type="Proteomes" id="UP000050430"/>
    </source>
</evidence>
<gene>
    <name evidence="1" type="ORF">ADM99_04610</name>
</gene>
<protein>
    <submittedName>
        <fullName evidence="1">Uncharacterized protein</fullName>
    </submittedName>
</protein>
<comment type="caution">
    <text evidence="1">The sequence shown here is derived from an EMBL/GenBank/DDBJ whole genome shotgun (WGS) entry which is preliminary data.</text>
</comment>
<dbReference type="STRING" id="229920.ADM99_04610"/>
<name>A0A0P6X292_9CHLR</name>
<dbReference type="AlphaFoldDB" id="A0A0P6X292"/>
<proteinExistence type="predicted"/>
<sequence>MAFKYGCIVEEKWRFSGGLRKQNIFSILTCTVASCNLNFYNEFMLNKGYSYRQAKIGCQFFNIITFYCSLKVKLLI</sequence>
<accession>A0A0P6X292</accession>
<evidence type="ECO:0000313" key="1">
    <source>
        <dbReference type="EMBL" id="KPL73470.1"/>
    </source>
</evidence>
<dbReference type="PROSITE" id="PS51257">
    <property type="entry name" value="PROKAR_LIPOPROTEIN"/>
    <property type="match status" value="1"/>
</dbReference>
<organism evidence="1 2">
    <name type="scientific">Leptolinea tardivitalis</name>
    <dbReference type="NCBI Taxonomy" id="229920"/>
    <lineage>
        <taxon>Bacteria</taxon>
        <taxon>Bacillati</taxon>
        <taxon>Chloroflexota</taxon>
        <taxon>Anaerolineae</taxon>
        <taxon>Anaerolineales</taxon>
        <taxon>Anaerolineaceae</taxon>
        <taxon>Leptolinea</taxon>
    </lineage>
</organism>
<reference evidence="1 2" key="1">
    <citation type="submission" date="2015-07" db="EMBL/GenBank/DDBJ databases">
        <title>Genome sequence of Leptolinea tardivitalis DSM 16556.</title>
        <authorList>
            <person name="Hemp J."/>
            <person name="Ward L.M."/>
            <person name="Pace L.A."/>
            <person name="Fischer W.W."/>
        </authorList>
    </citation>
    <scope>NUCLEOTIDE SEQUENCE [LARGE SCALE GENOMIC DNA]</scope>
    <source>
        <strain evidence="1 2">YMTK-2</strain>
    </source>
</reference>
<dbReference type="EMBL" id="LGCK01000006">
    <property type="protein sequence ID" value="KPL73470.1"/>
    <property type="molecule type" value="Genomic_DNA"/>
</dbReference>